<reference evidence="1 2" key="1">
    <citation type="submission" date="2011-08" db="EMBL/GenBank/DDBJ databases">
        <authorList>
            <person name="Weinstock G."/>
            <person name="Sodergren E."/>
            <person name="Clifton S."/>
            <person name="Fulton L."/>
            <person name="Fulton B."/>
            <person name="Courtney L."/>
            <person name="Fronick C."/>
            <person name="Harrison M."/>
            <person name="Strong C."/>
            <person name="Farmer C."/>
            <person name="Delahaunty K."/>
            <person name="Markovic C."/>
            <person name="Hall O."/>
            <person name="Minx P."/>
            <person name="Tomlinson C."/>
            <person name="Mitreva M."/>
            <person name="Hou S."/>
            <person name="Chen J."/>
            <person name="Wollam A."/>
            <person name="Pepin K.H."/>
            <person name="Johnson M."/>
            <person name="Bhonagiri V."/>
            <person name="Zhang X."/>
            <person name="Suruliraj S."/>
            <person name="Warren W."/>
            <person name="Chinwalla A."/>
            <person name="Mardis E.R."/>
            <person name="Wilson R.K."/>
        </authorList>
    </citation>
    <scope>NUCLEOTIDE SEQUENCE [LARGE SCALE GENOMIC DNA]</scope>
    <source>
        <strain evidence="1 2">ATCC 51873</strain>
    </source>
</reference>
<gene>
    <name evidence="1" type="ORF">HMPREF0454_04903</name>
</gene>
<dbReference type="Proteomes" id="UP000005959">
    <property type="component" value="Unassembled WGS sequence"/>
</dbReference>
<dbReference type="AlphaFoldDB" id="G9YE53"/>
<dbReference type="HOGENOM" id="CLU_2788085_0_0_6"/>
<name>G9YE53_HAFAL</name>
<comment type="caution">
    <text evidence="1">The sequence shown here is derived from an EMBL/GenBank/DDBJ whole genome shotgun (WGS) entry which is preliminary data.</text>
</comment>
<protein>
    <submittedName>
        <fullName evidence="1">Uncharacterized protein</fullName>
    </submittedName>
</protein>
<organism evidence="1 2">
    <name type="scientific">Hafnia alvei ATCC 51873</name>
    <dbReference type="NCBI Taxonomy" id="1002364"/>
    <lineage>
        <taxon>Bacteria</taxon>
        <taxon>Pseudomonadati</taxon>
        <taxon>Pseudomonadota</taxon>
        <taxon>Gammaproteobacteria</taxon>
        <taxon>Enterobacterales</taxon>
        <taxon>Hafniaceae</taxon>
        <taxon>Hafnia</taxon>
    </lineage>
</organism>
<evidence type="ECO:0000313" key="2">
    <source>
        <dbReference type="Proteomes" id="UP000005959"/>
    </source>
</evidence>
<proteinExistence type="predicted"/>
<sequence>MSIAAAPAIKSQSVFFRIHDIMVLPQFSLFIATKLTEKTCIQIDTGSGKNRARYHIMSRVKLWGGKAK</sequence>
<accession>G9YE53</accession>
<evidence type="ECO:0000313" key="1">
    <source>
        <dbReference type="EMBL" id="EHM37441.1"/>
    </source>
</evidence>
<dbReference type="EMBL" id="AGCI01000118">
    <property type="protein sequence ID" value="EHM37441.1"/>
    <property type="molecule type" value="Genomic_DNA"/>
</dbReference>